<protein>
    <submittedName>
        <fullName evidence="1">Uncharacterized protein</fullName>
    </submittedName>
</protein>
<name>A0A5E7K7W9_PSEFL</name>
<organism evidence="1 2">
    <name type="scientific">Pseudomonas fluorescens</name>
    <dbReference type="NCBI Taxonomy" id="294"/>
    <lineage>
        <taxon>Bacteria</taxon>
        <taxon>Pseudomonadati</taxon>
        <taxon>Pseudomonadota</taxon>
        <taxon>Gammaproteobacteria</taxon>
        <taxon>Pseudomonadales</taxon>
        <taxon>Pseudomonadaceae</taxon>
        <taxon>Pseudomonas</taxon>
    </lineage>
</organism>
<dbReference type="AlphaFoldDB" id="A0A5E7K7W9"/>
<evidence type="ECO:0000313" key="1">
    <source>
        <dbReference type="EMBL" id="VVO96720.1"/>
    </source>
</evidence>
<proteinExistence type="predicted"/>
<dbReference type="RefSeq" id="WP_016771212.1">
    <property type="nucleotide sequence ID" value="NZ_CABVIC010000002.1"/>
</dbReference>
<sequence>MRKVVRKSPSKKELREPVEKLDRLELSANQRRFLQVLENGTDVTEPNLLAGRP</sequence>
<accession>A0A5E7K7W9</accession>
<dbReference type="GeneID" id="75527464"/>
<dbReference type="EMBL" id="CABVIC010000002">
    <property type="protein sequence ID" value="VVO96720.1"/>
    <property type="molecule type" value="Genomic_DNA"/>
</dbReference>
<gene>
    <name evidence="1" type="ORF">PS847_02609</name>
</gene>
<evidence type="ECO:0000313" key="2">
    <source>
        <dbReference type="Proteomes" id="UP000326067"/>
    </source>
</evidence>
<reference evidence="1 2" key="1">
    <citation type="submission" date="2019-09" db="EMBL/GenBank/DDBJ databases">
        <authorList>
            <person name="Chandra G."/>
            <person name="Truman W A."/>
        </authorList>
    </citation>
    <scope>NUCLEOTIDE SEQUENCE [LARGE SCALE GENOMIC DNA]</scope>
    <source>
        <strain evidence="1">PS847</strain>
    </source>
</reference>
<dbReference type="Proteomes" id="UP000326067">
    <property type="component" value="Unassembled WGS sequence"/>
</dbReference>